<evidence type="ECO:0000256" key="1">
    <source>
        <dbReference type="SAM" id="MobiDB-lite"/>
    </source>
</evidence>
<comment type="caution">
    <text evidence="2">The sequence shown here is derived from an EMBL/GenBank/DDBJ whole genome shotgun (WGS) entry which is preliminary data.</text>
</comment>
<evidence type="ECO:0000313" key="3">
    <source>
        <dbReference type="Proteomes" id="UP001221208"/>
    </source>
</evidence>
<organism evidence="2 3">
    <name type="scientific">Janthinobacterium fluminis</name>
    <dbReference type="NCBI Taxonomy" id="2987524"/>
    <lineage>
        <taxon>Bacteria</taxon>
        <taxon>Pseudomonadati</taxon>
        <taxon>Pseudomonadota</taxon>
        <taxon>Betaproteobacteria</taxon>
        <taxon>Burkholderiales</taxon>
        <taxon>Oxalobacteraceae</taxon>
        <taxon>Janthinobacterium</taxon>
    </lineage>
</organism>
<proteinExistence type="predicted"/>
<evidence type="ECO:0000313" key="2">
    <source>
        <dbReference type="EMBL" id="MDC8757107.1"/>
    </source>
</evidence>
<gene>
    <name evidence="2" type="ORF">OIK44_05815</name>
</gene>
<dbReference type="EMBL" id="JAQQXR010000001">
    <property type="protein sequence ID" value="MDC8757107.1"/>
    <property type="molecule type" value="Genomic_DNA"/>
</dbReference>
<keyword evidence="3" id="KW-1185">Reference proteome</keyword>
<feature type="region of interest" description="Disordered" evidence="1">
    <location>
        <begin position="15"/>
        <end position="36"/>
    </location>
</feature>
<name>A0ABT5K023_9BURK</name>
<protein>
    <submittedName>
        <fullName evidence="2">Uncharacterized protein</fullName>
    </submittedName>
</protein>
<accession>A0ABT5K023</accession>
<dbReference type="Proteomes" id="UP001221208">
    <property type="component" value="Unassembled WGS sequence"/>
</dbReference>
<reference evidence="2 3" key="1">
    <citation type="submission" date="2022-10" db="EMBL/GenBank/DDBJ databases">
        <title>Janthinobacterium sp. hw3 Genome sequencing.</title>
        <authorList>
            <person name="Park S."/>
        </authorList>
    </citation>
    <scope>NUCLEOTIDE SEQUENCE [LARGE SCALE GENOMIC DNA]</scope>
    <source>
        <strain evidence="3">hw3</strain>
    </source>
</reference>
<dbReference type="RefSeq" id="WP_273669755.1">
    <property type="nucleotide sequence ID" value="NZ_JAQQXR010000001.1"/>
</dbReference>
<sequence length="102" mass="11791">MGHFDKIQQSVYYKNQQGNQKHPLHHDCAFGNRPKKSTENYKSISLTHPEIHRPHFYRQQHFLIFEKLPCSGQELGGLPPQAYLAIFSNQVSSNNNLTIVSE</sequence>